<feature type="compositionally biased region" description="Polar residues" evidence="1">
    <location>
        <begin position="711"/>
        <end position="729"/>
    </location>
</feature>
<evidence type="ECO:0000313" key="4">
    <source>
        <dbReference type="Proteomes" id="UP000092993"/>
    </source>
</evidence>
<dbReference type="Gene3D" id="1.10.510.10">
    <property type="entry name" value="Transferase(Phosphotransferase) domain 1"/>
    <property type="match status" value="1"/>
</dbReference>
<dbReference type="InterPro" id="IPR011009">
    <property type="entry name" value="Kinase-like_dom_sf"/>
</dbReference>
<dbReference type="OMA" id="SIEPNGW"/>
<dbReference type="Proteomes" id="UP000092993">
    <property type="component" value="Unassembled WGS sequence"/>
</dbReference>
<dbReference type="EMBL" id="LUGG01000011">
    <property type="protein sequence ID" value="OBZ71149.1"/>
    <property type="molecule type" value="Genomic_DNA"/>
</dbReference>
<comment type="caution">
    <text evidence="3">The sequence shown here is derived from an EMBL/GenBank/DDBJ whole genome shotgun (WGS) entry which is preliminary data.</text>
</comment>
<feature type="region of interest" description="Disordered" evidence="1">
    <location>
        <begin position="20"/>
        <end position="43"/>
    </location>
</feature>
<evidence type="ECO:0000259" key="2">
    <source>
        <dbReference type="Pfam" id="PF17667"/>
    </source>
</evidence>
<feature type="domain" description="Fungal-type protein kinase" evidence="2">
    <location>
        <begin position="388"/>
        <end position="569"/>
    </location>
</feature>
<dbReference type="PANTHER" id="PTHR38248">
    <property type="entry name" value="FUNK1 6"/>
    <property type="match status" value="1"/>
</dbReference>
<evidence type="ECO:0000313" key="3">
    <source>
        <dbReference type="EMBL" id="OBZ71149.1"/>
    </source>
</evidence>
<proteinExistence type="predicted"/>
<organism evidence="3 4">
    <name type="scientific">Grifola frondosa</name>
    <name type="common">Maitake</name>
    <name type="synonym">Polyporus frondosus</name>
    <dbReference type="NCBI Taxonomy" id="5627"/>
    <lineage>
        <taxon>Eukaryota</taxon>
        <taxon>Fungi</taxon>
        <taxon>Dikarya</taxon>
        <taxon>Basidiomycota</taxon>
        <taxon>Agaricomycotina</taxon>
        <taxon>Agaricomycetes</taxon>
        <taxon>Polyporales</taxon>
        <taxon>Grifolaceae</taxon>
        <taxon>Grifola</taxon>
    </lineage>
</organism>
<dbReference type="AlphaFoldDB" id="A0A1C7M470"/>
<protein>
    <recommendedName>
        <fullName evidence="2">Fungal-type protein kinase domain-containing protein</fullName>
    </recommendedName>
</protein>
<dbReference type="Pfam" id="PF17667">
    <property type="entry name" value="Pkinase_fungal"/>
    <property type="match status" value="2"/>
</dbReference>
<dbReference type="InterPro" id="IPR040976">
    <property type="entry name" value="Pkinase_fungal"/>
</dbReference>
<feature type="compositionally biased region" description="Polar residues" evidence="1">
    <location>
        <begin position="740"/>
        <end position="750"/>
    </location>
</feature>
<feature type="domain" description="Fungal-type protein kinase" evidence="2">
    <location>
        <begin position="241"/>
        <end position="332"/>
    </location>
</feature>
<reference evidence="3 4" key="1">
    <citation type="submission" date="2016-03" db="EMBL/GenBank/DDBJ databases">
        <title>Whole genome sequencing of Grifola frondosa 9006-11.</title>
        <authorList>
            <person name="Min B."/>
            <person name="Park H."/>
            <person name="Kim J.-G."/>
            <person name="Cho H."/>
            <person name="Oh Y.-L."/>
            <person name="Kong W.-S."/>
            <person name="Choi I.-G."/>
        </authorList>
    </citation>
    <scope>NUCLEOTIDE SEQUENCE [LARGE SCALE GENOMIC DNA]</scope>
    <source>
        <strain evidence="3 4">9006-11</strain>
    </source>
</reference>
<feature type="region of interest" description="Disordered" evidence="1">
    <location>
        <begin position="675"/>
        <end position="766"/>
    </location>
</feature>
<evidence type="ECO:0000256" key="1">
    <source>
        <dbReference type="SAM" id="MobiDB-lite"/>
    </source>
</evidence>
<gene>
    <name evidence="3" type="ORF">A0H81_08673</name>
</gene>
<keyword evidence="4" id="KW-1185">Reference proteome</keyword>
<dbReference type="OrthoDB" id="3265188at2759"/>
<name>A0A1C7M470_GRIFR</name>
<feature type="compositionally biased region" description="Basic residues" evidence="1">
    <location>
        <begin position="756"/>
        <end position="765"/>
    </location>
</feature>
<sequence>MSPAGWAIWSALGFSSPFKGRASTPPPSGIYEARTPTHGNRDCRPVMDTPVSRNENSAQALGFESDDAKSRYRRMVDEAEQTTLGPMPIQEFLTVFLPLQDETVLNDMPSPLYAFRKIPESPKDESEIYDPLILSMNGEEGQPSRCPGIIFMNTSNRVEYPNKRGSMKPDVCGYTEQYTELVQVQGTTSKGHTQMGYADLFFEIKKLHELDFFSDPPPGSTAAERQTFTFVLNRKNYSQTNFQYAKDAFGQNVAYATEICARQHRCFCFSVSLAGPFARFIRWDRAGAIATESFNIREHPEYLCEFLWRYSHVSDQGRGYDMTVQMATKKEEALFKEAISRKVEEQLGPLLEKSITDYDKLTKRKKKTSKRAALEDAIKEHYKAGVVTAVSMTGPDCGGASREVLYHGDILYEQWGAGYGGCEGMSQLTRTHEFRDADWVCGQNHRVVKHAHYRLVEGTVGYGLERFSGTNELLHATYDVFQCMLDAYNKDQRIHRDVSLSNIILHRDGTGVRRGYLVDWELSCRPDLKGEARDYWRTVSYISSRVLENQLVQHSLQDDMESMLYVVLYCSLRWLPHSLSADDTSRTIQALFEPHSKVGDSFLGGFAKSSNMFSRTFMGRITFKNSILHEWLNTVMNYHHPRAEQARRGQICKWDDPRHLDTFWGDLLKTSALPEDDKVDHHLPNSPRDPRRDPYEPTLPSKSLGKRKKSQTPSESQVIECNGSTSIHPKTSLPRGRSRTGGSNSQGSTNEAEHRSAKRRPQKKIRIPENINYGSERTVPVGADAVAAVLYDLWV</sequence>
<accession>A0A1C7M470</accession>
<dbReference type="STRING" id="5627.A0A1C7M470"/>
<feature type="compositionally biased region" description="Basic and acidic residues" evidence="1">
    <location>
        <begin position="675"/>
        <end position="695"/>
    </location>
</feature>
<dbReference type="SUPFAM" id="SSF56112">
    <property type="entry name" value="Protein kinase-like (PK-like)"/>
    <property type="match status" value="1"/>
</dbReference>
<dbReference type="PANTHER" id="PTHR38248:SF2">
    <property type="entry name" value="FUNK1 11"/>
    <property type="match status" value="1"/>
</dbReference>